<feature type="transmembrane region" description="Helical" evidence="1">
    <location>
        <begin position="291"/>
        <end position="308"/>
    </location>
</feature>
<feature type="transmembrane region" description="Helical" evidence="1">
    <location>
        <begin position="222"/>
        <end position="241"/>
    </location>
</feature>
<name>A0ABS5CWF9_9FLAO</name>
<evidence type="ECO:0000313" key="3">
    <source>
        <dbReference type="Proteomes" id="UP000674217"/>
    </source>
</evidence>
<gene>
    <name evidence="2" type="ORF">J3S90_14210</name>
</gene>
<comment type="caution">
    <text evidence="2">The sequence shown here is derived from an EMBL/GenBank/DDBJ whole genome shotgun (WGS) entry which is preliminary data.</text>
</comment>
<keyword evidence="1" id="KW-0472">Membrane</keyword>
<feature type="transmembrane region" description="Helical" evidence="1">
    <location>
        <begin position="35"/>
        <end position="61"/>
    </location>
</feature>
<dbReference type="Proteomes" id="UP000674217">
    <property type="component" value="Unassembled WGS sequence"/>
</dbReference>
<dbReference type="EMBL" id="JAGFBU010000007">
    <property type="protein sequence ID" value="MBP4142957.1"/>
    <property type="molecule type" value="Genomic_DNA"/>
</dbReference>
<sequence>MNEILPIILFSIIILFIEIYSETHLKNYGRFIERIVYLFSIKTLFNLFKFSVLFSTIYVLLNLDKSKFLSEIINDKIINIDTKNFAVYFVPSAVFSIIVIITNSKELFRQLEDYSIDNETLNKFFANIKYIFFRSISYLVTLFIFKYTIEYIIKINIKLNENNLFVFDWLNITSSNVDNYNKGVYFSLILTIIIFFLFNNSFIKKNSGDWEYREIKFDFIKYFFITIILSLGLFFGFFSIFNGFYNLVNSNLSTWITKENVLGILPIRISSLLIVIYLLSYIYKEVLNKDIISFLLIGILPIRTIKNYRGNINFEKHETLFFSQISFYIINIALAEFFIITGYKNIFLSILNFAILFILDDFKIINDYSQGLKKVLTSHFVRVWIFNLIMFSVALILLSEKGYYIILTTYLVFTFLLFRYYFMNFRFINLQNKI</sequence>
<keyword evidence="1" id="KW-1133">Transmembrane helix</keyword>
<keyword evidence="3" id="KW-1185">Reference proteome</keyword>
<feature type="transmembrane region" description="Helical" evidence="1">
    <location>
        <begin position="131"/>
        <end position="149"/>
    </location>
</feature>
<proteinExistence type="predicted"/>
<feature type="transmembrane region" description="Helical" evidence="1">
    <location>
        <begin position="261"/>
        <end position="279"/>
    </location>
</feature>
<feature type="transmembrane region" description="Helical" evidence="1">
    <location>
        <begin position="380"/>
        <end position="398"/>
    </location>
</feature>
<feature type="transmembrane region" description="Helical" evidence="1">
    <location>
        <begin position="6"/>
        <end position="23"/>
    </location>
</feature>
<evidence type="ECO:0000256" key="1">
    <source>
        <dbReference type="SAM" id="Phobius"/>
    </source>
</evidence>
<evidence type="ECO:0000313" key="2">
    <source>
        <dbReference type="EMBL" id="MBP4142957.1"/>
    </source>
</evidence>
<feature type="transmembrane region" description="Helical" evidence="1">
    <location>
        <begin position="184"/>
        <end position="202"/>
    </location>
</feature>
<organism evidence="2 3">
    <name type="scientific">Flavobacterium flabelliforme</name>
    <dbReference type="NCBI Taxonomy" id="2816119"/>
    <lineage>
        <taxon>Bacteria</taxon>
        <taxon>Pseudomonadati</taxon>
        <taxon>Bacteroidota</taxon>
        <taxon>Flavobacteriia</taxon>
        <taxon>Flavobacteriales</taxon>
        <taxon>Flavobacteriaceae</taxon>
        <taxon>Flavobacterium</taxon>
    </lineage>
</organism>
<feature type="transmembrane region" description="Helical" evidence="1">
    <location>
        <begin position="85"/>
        <end position="102"/>
    </location>
</feature>
<reference evidence="2 3" key="1">
    <citation type="submission" date="2021-03" db="EMBL/GenBank/DDBJ databases">
        <title>Flavobacterium Flabelliformis Sp. Nov. And Flavobacterium Geliluteum Sp. Nov., Two Novel Multidrug Resistant Psychrophilic Species Isolated From Antarctica.</title>
        <authorList>
            <person name="Kralova S."/>
            <person name="Busse H.J."/>
            <person name="Bezdicek M."/>
            <person name="Nykrynova M."/>
            <person name="Kroupova E."/>
            <person name="Krsek D."/>
            <person name="Sedlacek I."/>
        </authorList>
    </citation>
    <scope>NUCLEOTIDE SEQUENCE [LARGE SCALE GENOMIC DNA]</scope>
    <source>
        <strain evidence="2 3">P4023</strain>
    </source>
</reference>
<dbReference type="RefSeq" id="WP_210646739.1">
    <property type="nucleotide sequence ID" value="NZ_JAGFBU010000007.1"/>
</dbReference>
<feature type="transmembrane region" description="Helical" evidence="1">
    <location>
        <begin position="404"/>
        <end position="422"/>
    </location>
</feature>
<accession>A0ABS5CWF9</accession>
<feature type="transmembrane region" description="Helical" evidence="1">
    <location>
        <begin position="328"/>
        <end position="359"/>
    </location>
</feature>
<keyword evidence="1" id="KW-0812">Transmembrane</keyword>
<protein>
    <submittedName>
        <fullName evidence="2">Uncharacterized protein</fullName>
    </submittedName>
</protein>